<dbReference type="GO" id="GO:0003729">
    <property type="term" value="F:mRNA binding"/>
    <property type="evidence" value="ECO:0007669"/>
    <property type="project" value="TreeGrafter"/>
</dbReference>
<sequence length="1023" mass="106594">MSAKDHASSDKDTSATAVPESNPGSASLSESTPSILQASGTETAVTSSSQSPVQRAVDADDVKVDADHASEADIRARIEKKRLEHEQQRAMHQKAFEQQMALLEKQQREEEQHLLLQRLPNNEAGNTSAAAASAPTTPPNEAVTADPKSTAAGAAAQNENDAVAQSKPLSHLYRSMPSSRRQSGEAQRSTDELASAVNALSIAGKASNHAAVKGEKGENFTPIFNEQFLFDDELDNEDSAFVKKYNLKANDGQFPVLAQRDTAEWPKFGGGAGTAAADAAGNAAGDTTASSVRGSVTSKSPPPGQGTPSMAASFGTSSGRQQSGFPLPSPSPRLSQTGRSSPAINAATFAGVASRQASGPGSPSPGLGGLSGDVGRSGGGSRFVNTAVSIPAAAAANLKNHNVAAATAAGGGTAAATAVFPSFNLGAFSGASTGSESPSRFGPYSPNSFDAAAAADARRGSRPSSGFFDAFNPTAGANAPGSLFPTDKYSMGMVGADDHAKLGGLGPHGAGAAANAALAKHARKGELDATTQLEDLQGDIFALCKDQHGCRFLQKKLEESNPAHRDMIFSETFTHFAELMTDPFGNYLCQKMLEYCTDEQRNLIVELVAPELVTISLNMHGTRAVQKMIDFLSTPRQIHSIIVALSMNVVTLIKDLNGNHVVQKCLNRLGAEDNQFIYNAVAAHCVEVATHRHGCCVLQRCIDHASEAQRVQLVAEITYNALTLVQDPFGNYVVQYVLDLSIPRFTDAVVRQFVGNVCLLSVQKFSSNVMEKCIRVSEPGVRKQLIEELLNRTRLEKLLRDSFANYVVQTSLDYADPVQRMRLVECIRPILPVIRNTPYGKRIQSKLQRDNLDLGPPNGVPYSVLHAAHQQQLHAMAAMAGGGAGGGRGNVGYMGMNAYGHPPPGGPMNQMAPPPAHMHSHTPHHLAPQQHMYGGGGGGGAGGPGGGGSPNMRGGHGRHGGHNLPPPNFAQGGGYGNGGFNGSLPPPMGMQQGGAGGRSASGGFANNGGAGAGAAAGGGYGNY</sequence>
<evidence type="ECO:0000313" key="5">
    <source>
        <dbReference type="EMBL" id="TKY84505.1"/>
    </source>
</evidence>
<dbReference type="GeneID" id="40729301"/>
<dbReference type="PANTHER" id="PTHR12537">
    <property type="entry name" value="RNA BINDING PROTEIN PUMILIO-RELATED"/>
    <property type="match status" value="1"/>
</dbReference>
<dbReference type="InterPro" id="IPR016024">
    <property type="entry name" value="ARM-type_fold"/>
</dbReference>
<feature type="compositionally biased region" description="Pro residues" evidence="3">
    <location>
        <begin position="905"/>
        <end position="916"/>
    </location>
</feature>
<dbReference type="GO" id="GO:0010608">
    <property type="term" value="P:post-transcriptional regulation of gene expression"/>
    <property type="evidence" value="ECO:0007669"/>
    <property type="project" value="TreeGrafter"/>
</dbReference>
<feature type="compositionally biased region" description="Low complexity" evidence="3">
    <location>
        <begin position="114"/>
        <end position="142"/>
    </location>
</feature>
<feature type="repeat" description="Pumilio" evidence="2">
    <location>
        <begin position="535"/>
        <end position="570"/>
    </location>
</feature>
<dbReference type="Gene3D" id="1.25.10.10">
    <property type="entry name" value="Leucine-rich Repeat Variant"/>
    <property type="match status" value="1"/>
</dbReference>
<feature type="repeat" description="Pumilio" evidence="2">
    <location>
        <begin position="752"/>
        <end position="787"/>
    </location>
</feature>
<name>A0A4U7KKB6_9BASI</name>
<dbReference type="SMART" id="SM00025">
    <property type="entry name" value="Pumilio"/>
    <property type="match status" value="8"/>
</dbReference>
<dbReference type="KEGG" id="sgra:EX895_006406"/>
<feature type="compositionally biased region" description="Polar residues" evidence="3">
    <location>
        <begin position="22"/>
        <end position="53"/>
    </location>
</feature>
<dbReference type="InterPro" id="IPR033133">
    <property type="entry name" value="PUM-HD"/>
</dbReference>
<dbReference type="PANTHER" id="PTHR12537:SF13">
    <property type="entry name" value="PUMILIO HOMOLOGY DOMAIN FAMILY MEMBER 4"/>
    <property type="match status" value="1"/>
</dbReference>
<dbReference type="EMBL" id="SRRM01000022">
    <property type="protein sequence ID" value="TKY84505.1"/>
    <property type="molecule type" value="Genomic_DNA"/>
</dbReference>
<reference evidence="5 6" key="1">
    <citation type="submission" date="2019-05" db="EMBL/GenBank/DDBJ databases">
        <title>Sporisorium graminicola CBS 10092 draft sequencing and annotation.</title>
        <authorList>
            <person name="Solano-Gonzalez S."/>
            <person name="Caddick M.X."/>
            <person name="Darby A."/>
        </authorList>
    </citation>
    <scope>NUCLEOTIDE SEQUENCE [LARGE SCALE GENOMIC DNA]</scope>
    <source>
        <strain evidence="5 6">CBS 10092</strain>
    </source>
</reference>
<dbReference type="CDD" id="cd07920">
    <property type="entry name" value="Pumilio"/>
    <property type="match status" value="1"/>
</dbReference>
<feature type="compositionally biased region" description="Gly residues" evidence="3">
    <location>
        <begin position="971"/>
        <end position="981"/>
    </location>
</feature>
<dbReference type="SUPFAM" id="SSF48371">
    <property type="entry name" value="ARM repeat"/>
    <property type="match status" value="1"/>
</dbReference>
<feature type="repeat" description="Pumilio" evidence="2">
    <location>
        <begin position="680"/>
        <end position="715"/>
    </location>
</feature>
<feature type="compositionally biased region" description="Gly residues" evidence="3">
    <location>
        <begin position="933"/>
        <end position="949"/>
    </location>
</feature>
<evidence type="ECO:0000313" key="6">
    <source>
        <dbReference type="Proteomes" id="UP000306050"/>
    </source>
</evidence>
<feature type="compositionally biased region" description="Basic and acidic residues" evidence="3">
    <location>
        <begin position="57"/>
        <end position="89"/>
    </location>
</feature>
<evidence type="ECO:0000256" key="3">
    <source>
        <dbReference type="SAM" id="MobiDB-lite"/>
    </source>
</evidence>
<dbReference type="FunFam" id="1.25.10.10:FF:000237">
    <property type="entry name" value="Pumilio homolog 9"/>
    <property type="match status" value="1"/>
</dbReference>
<evidence type="ECO:0000256" key="1">
    <source>
        <dbReference type="ARBA" id="ARBA00022737"/>
    </source>
</evidence>
<feature type="compositionally biased region" description="Basic and acidic residues" evidence="3">
    <location>
        <begin position="1"/>
        <end position="13"/>
    </location>
</feature>
<feature type="repeat" description="Pumilio" evidence="2">
    <location>
        <begin position="716"/>
        <end position="751"/>
    </location>
</feature>
<feature type="region of interest" description="Disordered" evidence="3">
    <location>
        <begin position="905"/>
        <end position="999"/>
    </location>
</feature>
<dbReference type="Pfam" id="PF00806">
    <property type="entry name" value="PUF"/>
    <property type="match status" value="8"/>
</dbReference>
<dbReference type="PROSITE" id="PS50303">
    <property type="entry name" value="PUM_HD"/>
    <property type="match status" value="1"/>
</dbReference>
<feature type="repeat" description="Pumilio" evidence="2">
    <location>
        <begin position="571"/>
        <end position="606"/>
    </location>
</feature>
<feature type="repeat" description="Pumilio" evidence="2">
    <location>
        <begin position="607"/>
        <end position="643"/>
    </location>
</feature>
<keyword evidence="6" id="KW-1185">Reference proteome</keyword>
<dbReference type="RefSeq" id="XP_029736490.1">
    <property type="nucleotide sequence ID" value="XM_029886998.1"/>
</dbReference>
<feature type="region of interest" description="Disordered" evidence="3">
    <location>
        <begin position="1"/>
        <end position="170"/>
    </location>
</feature>
<protein>
    <recommendedName>
        <fullName evidence="4">PUM-HD domain-containing protein</fullName>
    </recommendedName>
</protein>
<feature type="region of interest" description="Disordered" evidence="3">
    <location>
        <begin position="352"/>
        <end position="374"/>
    </location>
</feature>
<dbReference type="InterPro" id="IPR033712">
    <property type="entry name" value="Pumilio_RNA-bd"/>
</dbReference>
<feature type="compositionally biased region" description="Polar residues" evidence="3">
    <location>
        <begin position="306"/>
        <end position="324"/>
    </location>
</feature>
<evidence type="ECO:0000259" key="4">
    <source>
        <dbReference type="PROSITE" id="PS50303"/>
    </source>
</evidence>
<dbReference type="OrthoDB" id="668540at2759"/>
<dbReference type="InterPro" id="IPR001313">
    <property type="entry name" value="Pumilio_RNA-bd_rpt"/>
</dbReference>
<evidence type="ECO:0000256" key="2">
    <source>
        <dbReference type="PROSITE-ProRule" id="PRU00317"/>
    </source>
</evidence>
<dbReference type="AlphaFoldDB" id="A0A4U7KKB6"/>
<dbReference type="InterPro" id="IPR011989">
    <property type="entry name" value="ARM-like"/>
</dbReference>
<dbReference type="Proteomes" id="UP000306050">
    <property type="component" value="Chromosome SGRAM_9"/>
</dbReference>
<feature type="compositionally biased region" description="Low complexity" evidence="3">
    <location>
        <begin position="274"/>
        <end position="289"/>
    </location>
</feature>
<feature type="repeat" description="Pumilio" evidence="2">
    <location>
        <begin position="788"/>
        <end position="825"/>
    </location>
</feature>
<feature type="domain" description="PUM-HD" evidence="4">
    <location>
        <begin position="514"/>
        <end position="851"/>
    </location>
</feature>
<feature type="repeat" description="Pumilio" evidence="2">
    <location>
        <begin position="644"/>
        <end position="679"/>
    </location>
</feature>
<comment type="caution">
    <text evidence="5">The sequence shown here is derived from an EMBL/GenBank/DDBJ whole genome shotgun (WGS) entry which is preliminary data.</text>
</comment>
<feature type="region of interest" description="Disordered" evidence="3">
    <location>
        <begin position="272"/>
        <end position="340"/>
    </location>
</feature>
<accession>A0A4U7KKB6</accession>
<dbReference type="GO" id="GO:0005737">
    <property type="term" value="C:cytoplasm"/>
    <property type="evidence" value="ECO:0007669"/>
    <property type="project" value="TreeGrafter"/>
</dbReference>
<feature type="compositionally biased region" description="Polar residues" evidence="3">
    <location>
        <begin position="290"/>
        <end position="299"/>
    </location>
</feature>
<keyword evidence="1" id="KW-0677">Repeat</keyword>
<dbReference type="PROSITE" id="PS50302">
    <property type="entry name" value="PUM"/>
    <property type="match status" value="8"/>
</dbReference>
<organism evidence="5 6">
    <name type="scientific">Sporisorium graminicola</name>
    <dbReference type="NCBI Taxonomy" id="280036"/>
    <lineage>
        <taxon>Eukaryota</taxon>
        <taxon>Fungi</taxon>
        <taxon>Dikarya</taxon>
        <taxon>Basidiomycota</taxon>
        <taxon>Ustilaginomycotina</taxon>
        <taxon>Ustilaginomycetes</taxon>
        <taxon>Ustilaginales</taxon>
        <taxon>Ustilaginaceae</taxon>
        <taxon>Sporisorium</taxon>
    </lineage>
</organism>
<gene>
    <name evidence="5" type="ORF">EX895_006406</name>
</gene>
<proteinExistence type="predicted"/>
<feature type="compositionally biased region" description="Low complexity" evidence="3">
    <location>
        <begin position="151"/>
        <end position="165"/>
    </location>
</feature>